<protein>
    <submittedName>
        <fullName evidence="4">TRAP transporter substrate-binding protein</fullName>
    </submittedName>
</protein>
<organism evidence="4 5">
    <name type="scientific">Lutimaribacter marinistellae</name>
    <dbReference type="NCBI Taxonomy" id="1820329"/>
    <lineage>
        <taxon>Bacteria</taxon>
        <taxon>Pseudomonadati</taxon>
        <taxon>Pseudomonadota</taxon>
        <taxon>Alphaproteobacteria</taxon>
        <taxon>Rhodobacterales</taxon>
        <taxon>Roseobacteraceae</taxon>
        <taxon>Lutimaribacter</taxon>
    </lineage>
</organism>
<dbReference type="PANTHER" id="PTHR33376:SF5">
    <property type="entry name" value="EXTRACYTOPLASMIC SOLUTE RECEPTOR PROTEIN"/>
    <property type="match status" value="1"/>
</dbReference>
<evidence type="ECO:0000256" key="2">
    <source>
        <dbReference type="ARBA" id="ARBA00022729"/>
    </source>
</evidence>
<evidence type="ECO:0000313" key="5">
    <source>
        <dbReference type="Proteomes" id="UP001595629"/>
    </source>
</evidence>
<keyword evidence="2" id="KW-0732">Signal</keyword>
<comment type="subcellular location">
    <subcellularLocation>
        <location evidence="1">Periplasm</location>
    </subcellularLocation>
</comment>
<dbReference type="Proteomes" id="UP001595629">
    <property type="component" value="Unassembled WGS sequence"/>
</dbReference>
<dbReference type="CDD" id="cd13604">
    <property type="entry name" value="PBP2_TRAP_ketoacid_lactate_like"/>
    <property type="match status" value="1"/>
</dbReference>
<dbReference type="Gene3D" id="3.40.190.170">
    <property type="entry name" value="Bacterial extracellular solute-binding protein, family 7"/>
    <property type="match status" value="1"/>
</dbReference>
<dbReference type="PIRSF" id="PIRSF039026">
    <property type="entry name" value="SiaP"/>
    <property type="match status" value="1"/>
</dbReference>
<keyword evidence="5" id="KW-1185">Reference proteome</keyword>
<dbReference type="InterPro" id="IPR026289">
    <property type="entry name" value="SBP_TakP-like"/>
</dbReference>
<dbReference type="InterPro" id="IPR038404">
    <property type="entry name" value="TRAP_DctP_sf"/>
</dbReference>
<proteinExistence type="predicted"/>
<evidence type="ECO:0000256" key="3">
    <source>
        <dbReference type="ARBA" id="ARBA00022764"/>
    </source>
</evidence>
<dbReference type="PANTHER" id="PTHR33376">
    <property type="match status" value="1"/>
</dbReference>
<sequence length="347" mass="38369">MFDKLRRSGLILAAALATTPQLGLAETLKLKLQTHFNPSLSVIGEASENLVKTIESIAGDDIKIRFYEANKLAPTVDTFGAVRDGTIDAVIGWPGYFAGQLPALTVFAAIPFGPRPEEYMTWMYEGEGSELANEIFEEHGVHAVLCGLIPSEGGGWFREALGSSDDLVGKKIRWSGTGGRVLQKMGASISMVPAGEIFPNMERGVLDATEFSLPSVDRNLGLYKIAKHFYVPGWHSPYQSEFLMVNKDVWDGASDRQRAMIEVACQANVTWTYARGLGEQAEAMAFYEQEGVQVHEWSKEDLAKFRETFNQLIEEEIAADESYANAYRSVADYVESLRVWTSKSSVD</sequence>
<reference evidence="5" key="1">
    <citation type="journal article" date="2019" name="Int. J. Syst. Evol. Microbiol.">
        <title>The Global Catalogue of Microorganisms (GCM) 10K type strain sequencing project: providing services to taxonomists for standard genome sequencing and annotation.</title>
        <authorList>
            <consortium name="The Broad Institute Genomics Platform"/>
            <consortium name="The Broad Institute Genome Sequencing Center for Infectious Disease"/>
            <person name="Wu L."/>
            <person name="Ma J."/>
        </authorList>
    </citation>
    <scope>NUCLEOTIDE SEQUENCE [LARGE SCALE GENOMIC DNA]</scope>
    <source>
        <strain evidence="5">KCTC 42911</strain>
    </source>
</reference>
<dbReference type="Gene3D" id="3.40.190.10">
    <property type="entry name" value="Periplasmic binding protein-like II"/>
    <property type="match status" value="1"/>
</dbReference>
<dbReference type="NCBIfam" id="NF037995">
    <property type="entry name" value="TRAP_S1"/>
    <property type="match status" value="1"/>
</dbReference>
<keyword evidence="3" id="KW-0574">Periplasm</keyword>
<comment type="caution">
    <text evidence="4">The sequence shown here is derived from an EMBL/GenBank/DDBJ whole genome shotgun (WGS) entry which is preliminary data.</text>
</comment>
<name>A0ABV7TDM4_9RHOB</name>
<dbReference type="EMBL" id="JBHRXI010000002">
    <property type="protein sequence ID" value="MFC3612763.1"/>
    <property type="molecule type" value="Genomic_DNA"/>
</dbReference>
<dbReference type="RefSeq" id="WP_386733955.1">
    <property type="nucleotide sequence ID" value="NZ_JBHRXI010000002.1"/>
</dbReference>
<evidence type="ECO:0000313" key="4">
    <source>
        <dbReference type="EMBL" id="MFC3612763.1"/>
    </source>
</evidence>
<accession>A0ABV7TDM4</accession>
<dbReference type="Pfam" id="PF03480">
    <property type="entry name" value="DctP"/>
    <property type="match status" value="1"/>
</dbReference>
<gene>
    <name evidence="4" type="ORF">ACFORG_03230</name>
</gene>
<dbReference type="InterPro" id="IPR018389">
    <property type="entry name" value="DctP_fam"/>
</dbReference>
<evidence type="ECO:0000256" key="1">
    <source>
        <dbReference type="ARBA" id="ARBA00004418"/>
    </source>
</evidence>